<accession>A0A8S5L108</accession>
<dbReference type="GO" id="GO:0019028">
    <property type="term" value="C:viral capsid"/>
    <property type="evidence" value="ECO:0007669"/>
    <property type="project" value="UniProtKB-KW"/>
</dbReference>
<evidence type="ECO:0000256" key="1">
    <source>
        <dbReference type="ARBA" id="ARBA00004328"/>
    </source>
</evidence>
<proteinExistence type="predicted"/>
<dbReference type="RefSeq" id="YP_010769647.1">
    <property type="nucleotide sequence ID" value="NC_074036.1"/>
</dbReference>
<dbReference type="GeneID" id="80398724"/>
<keyword evidence="3" id="KW-0946">Virion</keyword>
<dbReference type="InterPro" id="IPR015954">
    <property type="entry name" value="Phage_RNA-type_capsid"/>
</dbReference>
<sequence length="150" mass="16433">MDSASLGARLKRSVVTLWYNLMAAQATLVLKNGSNVDTNHVVFNQTPGNPVAFWADKSAGSMAGYRIASLSAVLPRNRENGTARITAKYVLPVLDGATGLVKYTLYFDATARIPAQATEAERQELEFRASSFMNHSVFKTDGIRNLDMPY</sequence>
<organism evidence="4 5">
    <name type="scientific">ssRNA phage SRR5466338_3</name>
    <dbReference type="NCBI Taxonomy" id="2786392"/>
    <lineage>
        <taxon>Viruses</taxon>
        <taxon>Riboviria</taxon>
        <taxon>Orthornavirae</taxon>
        <taxon>Lenarviricota</taxon>
        <taxon>Leviviricetes</taxon>
        <taxon>Norzivirales</taxon>
        <taxon>Fiersviridae</taxon>
        <taxon>Olmsdivirus</taxon>
        <taxon>Olmsdivirus lutivivens</taxon>
    </lineage>
</organism>
<evidence type="ECO:0000256" key="2">
    <source>
        <dbReference type="ARBA" id="ARBA00022561"/>
    </source>
</evidence>
<dbReference type="Proteomes" id="UP000680934">
    <property type="component" value="Segment"/>
</dbReference>
<evidence type="ECO:0000313" key="5">
    <source>
        <dbReference type="Proteomes" id="UP000680934"/>
    </source>
</evidence>
<keyword evidence="2 4" id="KW-0167">Capsid protein</keyword>
<evidence type="ECO:0000313" key="4">
    <source>
        <dbReference type="EMBL" id="DAD50786.1"/>
    </source>
</evidence>
<dbReference type="KEGG" id="vg:80398724"/>
<dbReference type="EMBL" id="BK013626">
    <property type="protein sequence ID" value="DAD50786.1"/>
    <property type="molecule type" value="Genomic_RNA"/>
</dbReference>
<protein>
    <submittedName>
        <fullName evidence="4">Coat protein</fullName>
    </submittedName>
</protein>
<evidence type="ECO:0000256" key="3">
    <source>
        <dbReference type="ARBA" id="ARBA00022844"/>
    </source>
</evidence>
<comment type="subcellular location">
    <subcellularLocation>
        <location evidence="1">Virion</location>
    </subcellularLocation>
</comment>
<dbReference type="Gene3D" id="3.30.380.10">
    <property type="entry name" value="MS2 Viral Coat Protein"/>
    <property type="match status" value="1"/>
</dbReference>
<reference evidence="4" key="1">
    <citation type="submission" date="2020-09" db="EMBL/GenBank/DDBJ databases">
        <title>Leviviricetes taxonomy.</title>
        <authorList>
            <person name="Stockdale S.R."/>
            <person name="Callanan J."/>
            <person name="Adriaenssens E.M."/>
            <person name="Kuhn J.H."/>
            <person name="Rumnieks J."/>
            <person name="Shkoporov A."/>
            <person name="Draper L.A."/>
            <person name="Ross P."/>
            <person name="Hill C."/>
        </authorList>
    </citation>
    <scope>NUCLEOTIDE SEQUENCE</scope>
</reference>
<gene>
    <name evidence="4" type="primary">SRR5466338_3_3</name>
</gene>
<keyword evidence="5" id="KW-1185">Reference proteome</keyword>
<name>A0A8S5L108_9VIRU</name>